<evidence type="ECO:0000313" key="4">
    <source>
        <dbReference type="Proteomes" id="UP001596113"/>
    </source>
</evidence>
<dbReference type="PANTHER" id="PTHR22870">
    <property type="entry name" value="REGULATOR OF CHROMOSOME CONDENSATION"/>
    <property type="match status" value="1"/>
</dbReference>
<dbReference type="InterPro" id="IPR009091">
    <property type="entry name" value="RCC1/BLIP-II"/>
</dbReference>
<keyword evidence="1" id="KW-0677">Repeat</keyword>
<dbReference type="SUPFAM" id="SSF50985">
    <property type="entry name" value="RCC1/BLIP-II"/>
    <property type="match status" value="2"/>
</dbReference>
<keyword evidence="4" id="KW-1185">Reference proteome</keyword>
<sequence length="1226" mass="130291">MNRSVRYVSFVLSVFVISIWLAPFSPSAYALNYDVTAKSSFDAVDASFNGGNGSISPNDEGTSSLAWVEGPTLASYISMYKQHGDTAYLNKFIAQADQVLNLRDSVRGKSDYRGLSQPTWPAATRFTSGTTTLLDANGVPTLEVRSSLLFDASENELKVSPGTNPGTFKLEAYTRVDSIAAGGLHSVAANSTGRVWNAGNNYYGQLAFGTSNQSIPYPADGVIDYYNVLDVAKTVSAGEFHSLALKTNGTVLSWGYNAYGQLGDGTTTNRSSAVKVVGLSNVKQIASGYYHNLALKSDGTVWSWGYNNSGQLGDHSLVNRSVPVQVDALTGVIAIAAGGYHSLALKSDGTVWAWGSNPFGQLGDGTTIDRLTPVQVSALSNVTGVSGGLGHSLAVKNDGTVWSWGLNGNGQLGDGTTGSASTPVQVSSLGGVTQVAAGGYHSVALKADKTVWSWGANDVGQLGDGTTTQRLTRVQVSGLTANAIAAGKQHNMAIMNDYRAVSWGKNDYGQLGNNSLINIGTPVVFTNMERSDVFDNLTMDPASPNYVVTKVRAGAHCSFDGLTNGISVKDLGSTSSLPSRNPVSGLASFVPLRMSFPVHTGLLTYPMATFARVVYSTPALNGNPTYKAAADRYFQAAWDAASSHDYQWVENTNNEGWYIYPKGAPMFVDGSENQFNHYLSLGKTFVELSQIPGPRQAEALNKATRMANRYKNDLTWDDVRDAYVWKYYPTQSATYNGWDERAGTTINHEYSACWTADKDVNKIPYAAIEVDFAVLAYDNGIVFDEKDMQRFANTFTRNVLTYDGSGMPKLNFAVDGSGGIAPAIQEVFATQWMKTAPWDDRIFHMSRKLFATQPSVPSLAPLAHFNEFARIAATKGKIWTWGNNVSGQLGDGTTSAHSTPAALTLQGATQISSGEYHGVELNADGTVSAWGNNVYGQVGDGTTTDRSAPVAVSGLTNVISVKAGHYHSLALKSDGTVWSWGYNNSGQLGDGTTTNRSSPVQITSLSNIVAIAAGGFHSFALKSDGTIWAWGSNTAGQLGDNSTTNRVTPVQVTGMSNVEAIDASVGHSMALKKDGTVWTWGYNNSGQLGDGSTLNRKVPAQVAGLNKVTAIAAGGYYSLALKTNGTVFAWGANDKGQLGDGTTTDRTAPTQVINLTNVKTIGAGLYHSLAVTYNSGSVWAWGDNSYGQLGDGTTTNRNAPVQATGISQIMRVEGGAYSTTAFKFTR</sequence>
<dbReference type="Proteomes" id="UP001596113">
    <property type="component" value="Unassembled WGS sequence"/>
</dbReference>
<evidence type="ECO:0000313" key="3">
    <source>
        <dbReference type="EMBL" id="MFC5407479.1"/>
    </source>
</evidence>
<dbReference type="PROSITE" id="PS50012">
    <property type="entry name" value="RCC1_3"/>
    <property type="match status" value="13"/>
</dbReference>
<feature type="domain" description="RCC1-like" evidence="2">
    <location>
        <begin position="957"/>
        <end position="1221"/>
    </location>
</feature>
<dbReference type="InterPro" id="IPR051210">
    <property type="entry name" value="Ub_ligase/GEF_domain"/>
</dbReference>
<dbReference type="PANTHER" id="PTHR22870:SF408">
    <property type="entry name" value="OS09G0560450 PROTEIN"/>
    <property type="match status" value="1"/>
</dbReference>
<dbReference type="PROSITE" id="PS00626">
    <property type="entry name" value="RCC1_2"/>
    <property type="match status" value="6"/>
</dbReference>
<reference evidence="4" key="1">
    <citation type="journal article" date="2019" name="Int. J. Syst. Evol. Microbiol.">
        <title>The Global Catalogue of Microorganisms (GCM) 10K type strain sequencing project: providing services to taxonomists for standard genome sequencing and annotation.</title>
        <authorList>
            <consortium name="The Broad Institute Genomics Platform"/>
            <consortium name="The Broad Institute Genome Sequencing Center for Infectious Disease"/>
            <person name="Wu L."/>
            <person name="Ma J."/>
        </authorList>
    </citation>
    <scope>NUCLEOTIDE SEQUENCE [LARGE SCALE GENOMIC DNA]</scope>
    <source>
        <strain evidence="4">CGMCC 1.18575</strain>
    </source>
</reference>
<dbReference type="InterPro" id="IPR000408">
    <property type="entry name" value="Reg_chr_condens"/>
</dbReference>
<name>A0ABW0I3R3_9BACL</name>
<gene>
    <name evidence="3" type="ORF">ACFPOF_32510</name>
</gene>
<dbReference type="EMBL" id="JBHSMI010000067">
    <property type="protein sequence ID" value="MFC5407479.1"/>
    <property type="molecule type" value="Genomic_DNA"/>
</dbReference>
<dbReference type="Pfam" id="PF00415">
    <property type="entry name" value="RCC1"/>
    <property type="match status" value="2"/>
</dbReference>
<comment type="caution">
    <text evidence="3">The sequence shown here is derived from an EMBL/GenBank/DDBJ whole genome shotgun (WGS) entry which is preliminary data.</text>
</comment>
<dbReference type="RefSeq" id="WP_378140178.1">
    <property type="nucleotide sequence ID" value="NZ_JBHSMI010000067.1"/>
</dbReference>
<feature type="domain" description="RCC1-like" evidence="2">
    <location>
        <begin position="174"/>
        <end position="433"/>
    </location>
</feature>
<dbReference type="PRINTS" id="PR00633">
    <property type="entry name" value="RCCNDNSATION"/>
</dbReference>
<evidence type="ECO:0000259" key="2">
    <source>
        <dbReference type="Pfam" id="PF25390"/>
    </source>
</evidence>
<proteinExistence type="predicted"/>
<protein>
    <submittedName>
        <fullName evidence="3">RCC1 domain-containing protein</fullName>
    </submittedName>
</protein>
<dbReference type="Pfam" id="PF25390">
    <property type="entry name" value="WD40_RLD"/>
    <property type="match status" value="2"/>
</dbReference>
<evidence type="ECO:0000256" key="1">
    <source>
        <dbReference type="ARBA" id="ARBA00022737"/>
    </source>
</evidence>
<dbReference type="InterPro" id="IPR058923">
    <property type="entry name" value="RCC1-like_dom"/>
</dbReference>
<accession>A0ABW0I3R3</accession>
<dbReference type="Gene3D" id="2.130.10.30">
    <property type="entry name" value="Regulator of chromosome condensation 1/beta-lactamase-inhibitor protein II"/>
    <property type="match status" value="4"/>
</dbReference>
<organism evidence="3 4">
    <name type="scientific">Cohnella soli</name>
    <dbReference type="NCBI Taxonomy" id="425005"/>
    <lineage>
        <taxon>Bacteria</taxon>
        <taxon>Bacillati</taxon>
        <taxon>Bacillota</taxon>
        <taxon>Bacilli</taxon>
        <taxon>Bacillales</taxon>
        <taxon>Paenibacillaceae</taxon>
        <taxon>Cohnella</taxon>
    </lineage>
</organism>